<evidence type="ECO:0000313" key="2">
    <source>
        <dbReference type="Proteomes" id="UP000821845"/>
    </source>
</evidence>
<keyword evidence="2" id="KW-1185">Reference proteome</keyword>
<name>A0ACB7TC25_HYAAI</name>
<sequence length="73" mass="7272">MATCSATPMDLVLTEAALTVRPLMSATAATKLFGPERVVIASTQALVAVKGATPLEVVASGPSAASSASRRAT</sequence>
<organism evidence="1 2">
    <name type="scientific">Hyalomma asiaticum</name>
    <name type="common">Tick</name>
    <dbReference type="NCBI Taxonomy" id="266040"/>
    <lineage>
        <taxon>Eukaryota</taxon>
        <taxon>Metazoa</taxon>
        <taxon>Ecdysozoa</taxon>
        <taxon>Arthropoda</taxon>
        <taxon>Chelicerata</taxon>
        <taxon>Arachnida</taxon>
        <taxon>Acari</taxon>
        <taxon>Parasitiformes</taxon>
        <taxon>Ixodida</taxon>
        <taxon>Ixodoidea</taxon>
        <taxon>Ixodidae</taxon>
        <taxon>Hyalomminae</taxon>
        <taxon>Hyalomma</taxon>
    </lineage>
</organism>
<reference evidence="1" key="1">
    <citation type="submission" date="2020-05" db="EMBL/GenBank/DDBJ databases">
        <title>Large-scale comparative analyses of tick genomes elucidate their genetic diversity and vector capacities.</title>
        <authorList>
            <person name="Jia N."/>
            <person name="Wang J."/>
            <person name="Shi W."/>
            <person name="Du L."/>
            <person name="Sun Y."/>
            <person name="Zhan W."/>
            <person name="Jiang J."/>
            <person name="Wang Q."/>
            <person name="Zhang B."/>
            <person name="Ji P."/>
            <person name="Sakyi L.B."/>
            <person name="Cui X."/>
            <person name="Yuan T."/>
            <person name="Jiang B."/>
            <person name="Yang W."/>
            <person name="Lam T.T.-Y."/>
            <person name="Chang Q."/>
            <person name="Ding S."/>
            <person name="Wang X."/>
            <person name="Zhu J."/>
            <person name="Ruan X."/>
            <person name="Zhao L."/>
            <person name="Wei J."/>
            <person name="Que T."/>
            <person name="Du C."/>
            <person name="Cheng J."/>
            <person name="Dai P."/>
            <person name="Han X."/>
            <person name="Huang E."/>
            <person name="Gao Y."/>
            <person name="Liu J."/>
            <person name="Shao H."/>
            <person name="Ye R."/>
            <person name="Li L."/>
            <person name="Wei W."/>
            <person name="Wang X."/>
            <person name="Wang C."/>
            <person name="Yang T."/>
            <person name="Huo Q."/>
            <person name="Li W."/>
            <person name="Guo W."/>
            <person name="Chen H."/>
            <person name="Zhou L."/>
            <person name="Ni X."/>
            <person name="Tian J."/>
            <person name="Zhou Y."/>
            <person name="Sheng Y."/>
            <person name="Liu T."/>
            <person name="Pan Y."/>
            <person name="Xia L."/>
            <person name="Li J."/>
            <person name="Zhao F."/>
            <person name="Cao W."/>
        </authorList>
    </citation>
    <scope>NUCLEOTIDE SEQUENCE</scope>
    <source>
        <strain evidence="1">Hyas-2018</strain>
    </source>
</reference>
<comment type="caution">
    <text evidence="1">The sequence shown here is derived from an EMBL/GenBank/DDBJ whole genome shotgun (WGS) entry which is preliminary data.</text>
</comment>
<gene>
    <name evidence="1" type="ORF">HPB50_004093</name>
</gene>
<evidence type="ECO:0000313" key="1">
    <source>
        <dbReference type="EMBL" id="KAH6944570.1"/>
    </source>
</evidence>
<dbReference type="EMBL" id="CM023481">
    <property type="protein sequence ID" value="KAH6944570.1"/>
    <property type="molecule type" value="Genomic_DNA"/>
</dbReference>
<protein>
    <submittedName>
        <fullName evidence="1">Uncharacterized protein</fullName>
    </submittedName>
</protein>
<dbReference type="Proteomes" id="UP000821845">
    <property type="component" value="Chromosome 1"/>
</dbReference>
<proteinExistence type="predicted"/>
<accession>A0ACB7TC25</accession>